<sequence>MSSVTNPSGGAQGTDNTLFTSFRYYFP</sequence>
<protein>
    <submittedName>
        <fullName evidence="1">Uncharacterized protein</fullName>
    </submittedName>
</protein>
<reference evidence="1" key="1">
    <citation type="submission" date="2009-10" db="EMBL/GenBank/DDBJ databases">
        <title>Diversity of trophic interactions inside an arsenic-rich microbial ecosystem.</title>
        <authorList>
            <person name="Bertin P.N."/>
            <person name="Heinrich-Salmeron A."/>
            <person name="Pelletier E."/>
            <person name="Goulhen-Chollet F."/>
            <person name="Arsene-Ploetze F."/>
            <person name="Gallien S."/>
            <person name="Calteau A."/>
            <person name="Vallenet D."/>
            <person name="Casiot C."/>
            <person name="Chane-Woon-Ming B."/>
            <person name="Giloteaux L."/>
            <person name="Barakat M."/>
            <person name="Bonnefoy V."/>
            <person name="Bruneel O."/>
            <person name="Chandler M."/>
            <person name="Cleiss J."/>
            <person name="Duran R."/>
            <person name="Elbaz-Poulichet F."/>
            <person name="Fonknechten N."/>
            <person name="Lauga B."/>
            <person name="Mornico D."/>
            <person name="Ortet P."/>
            <person name="Schaeffer C."/>
            <person name="Siguier P."/>
            <person name="Alexander Thil Smith A."/>
            <person name="Van Dorsselaer A."/>
            <person name="Weissenbach J."/>
            <person name="Medigue C."/>
            <person name="Le Paslier D."/>
        </authorList>
    </citation>
    <scope>NUCLEOTIDE SEQUENCE</scope>
</reference>
<organism evidence="1">
    <name type="scientific">mine drainage metagenome</name>
    <dbReference type="NCBI Taxonomy" id="410659"/>
    <lineage>
        <taxon>unclassified sequences</taxon>
        <taxon>metagenomes</taxon>
        <taxon>ecological metagenomes</taxon>
    </lineage>
</organism>
<evidence type="ECO:0000313" key="1">
    <source>
        <dbReference type="EMBL" id="CBI07730.1"/>
    </source>
</evidence>
<gene>
    <name evidence="1" type="ORF">CARN6_1106</name>
</gene>
<accession>E6QKG3</accession>
<name>E6QKG3_9ZZZZ</name>
<proteinExistence type="predicted"/>
<dbReference type="AlphaFoldDB" id="E6QKG3"/>
<dbReference type="EMBL" id="CABQ01000129">
    <property type="protein sequence ID" value="CBI07730.1"/>
    <property type="molecule type" value="Genomic_DNA"/>
</dbReference>
<comment type="caution">
    <text evidence="1">The sequence shown here is derived from an EMBL/GenBank/DDBJ whole genome shotgun (WGS) entry which is preliminary data.</text>
</comment>